<dbReference type="EMBL" id="CACVAR010000325">
    <property type="protein sequence ID" value="CAA6821408.1"/>
    <property type="molecule type" value="Genomic_DNA"/>
</dbReference>
<proteinExistence type="predicted"/>
<sequence length="515" mass="59276">MRVLFQYFVWLLSLFALLVYLLLATELGHLGLRYFVQDHYSKEMNNKIEVLSLNIDKYPIIEAEMRLNDGALLSLYGVPDKSDMNLSYHLRGETFEWDCYTIPHPVDVKGRMEGEYDELLVSGEGKIFNGDITYLFTRKPNRLEEMKVTLNNVRSKPLLEFLSYKNILEGDIDVILDFEYFTSYRRQGSAKVSMPKGTIPIVSEEIELNLEAEILIKDLLHEFSADITSDIGKLRIGNGHYNRAANITTADYGLHINELAYFEEFLKHKYKGSLNTAGSVEYDNGELKLHGDTISYGGLLKYNYKNDYIDIDFQGVSLEKFLRQLSFPPLLSAKVYGSASYDIKDEIILVNTELKETRFRRTKMTDTIYEMAEIDVLKDTYDDSIFTAGYQDSVLTSLLKIDNGVNYLYLKDTQMNSNTNGITANFEVKIDGQKLVGEIYGTLEDPKVNVEMSQLIQYQINKEIDNFFGTGQSSNRKNIDNTIDDIQSEFNNQIKNFELDRVERTTRSFLNGFFD</sequence>
<organism evidence="1">
    <name type="scientific">uncultured Sulfurovum sp</name>
    <dbReference type="NCBI Taxonomy" id="269237"/>
    <lineage>
        <taxon>Bacteria</taxon>
        <taxon>Pseudomonadati</taxon>
        <taxon>Campylobacterota</taxon>
        <taxon>Epsilonproteobacteria</taxon>
        <taxon>Campylobacterales</taxon>
        <taxon>Sulfurovaceae</taxon>
        <taxon>Sulfurovum</taxon>
        <taxon>environmental samples</taxon>
    </lineage>
</organism>
<name>A0A6S6TZE1_9BACT</name>
<accession>A0A6S6TZE1</accession>
<evidence type="ECO:0008006" key="2">
    <source>
        <dbReference type="Google" id="ProtNLM"/>
    </source>
</evidence>
<gene>
    <name evidence="1" type="ORF">HELGO_WM22023</name>
</gene>
<protein>
    <recommendedName>
        <fullName evidence="2">DUF3971 domain-containing protein</fullName>
    </recommendedName>
</protein>
<dbReference type="AlphaFoldDB" id="A0A6S6TZE1"/>
<evidence type="ECO:0000313" key="1">
    <source>
        <dbReference type="EMBL" id="CAA6821408.1"/>
    </source>
</evidence>
<reference evidence="1" key="1">
    <citation type="submission" date="2020-01" db="EMBL/GenBank/DDBJ databases">
        <authorList>
            <person name="Meier V. D."/>
            <person name="Meier V D."/>
        </authorList>
    </citation>
    <scope>NUCLEOTIDE SEQUENCE</scope>
    <source>
        <strain evidence="1">HLG_WM_MAG_03</strain>
    </source>
</reference>